<accession>A0AAD7RSV5</accession>
<name>A0AAD7RSV5_9TELE</name>
<protein>
    <submittedName>
        <fullName evidence="1">Uncharacterized protein</fullName>
    </submittedName>
</protein>
<dbReference type="Proteomes" id="UP001221898">
    <property type="component" value="Unassembled WGS sequence"/>
</dbReference>
<sequence>MYTQRPADLHAHNNAVYINYLLRHFCKMTFAGLHPTSPGRVTPEQSPPGAAGCRFTGAEVGGEGVVPGSSSQLTVIHHLETAGSLSPKVCQFHRRCWERFDINLQELSYSGTGTGVGWRTQHQLSTFGDMSDHLQPRGQAPWGQ</sequence>
<comment type="caution">
    <text evidence="1">The sequence shown here is derived from an EMBL/GenBank/DDBJ whole genome shotgun (WGS) entry which is preliminary data.</text>
</comment>
<organism evidence="1 2">
    <name type="scientific">Aldrovandia affinis</name>
    <dbReference type="NCBI Taxonomy" id="143900"/>
    <lineage>
        <taxon>Eukaryota</taxon>
        <taxon>Metazoa</taxon>
        <taxon>Chordata</taxon>
        <taxon>Craniata</taxon>
        <taxon>Vertebrata</taxon>
        <taxon>Euteleostomi</taxon>
        <taxon>Actinopterygii</taxon>
        <taxon>Neopterygii</taxon>
        <taxon>Teleostei</taxon>
        <taxon>Notacanthiformes</taxon>
        <taxon>Halosauridae</taxon>
        <taxon>Aldrovandia</taxon>
    </lineage>
</organism>
<evidence type="ECO:0000313" key="1">
    <source>
        <dbReference type="EMBL" id="KAJ8389738.1"/>
    </source>
</evidence>
<dbReference type="EMBL" id="JAINUG010000178">
    <property type="protein sequence ID" value="KAJ8389738.1"/>
    <property type="molecule type" value="Genomic_DNA"/>
</dbReference>
<evidence type="ECO:0000313" key="2">
    <source>
        <dbReference type="Proteomes" id="UP001221898"/>
    </source>
</evidence>
<gene>
    <name evidence="1" type="ORF">AAFF_G00114440</name>
</gene>
<reference evidence="1" key="1">
    <citation type="journal article" date="2023" name="Science">
        <title>Genome structures resolve the early diversification of teleost fishes.</title>
        <authorList>
            <person name="Parey E."/>
            <person name="Louis A."/>
            <person name="Montfort J."/>
            <person name="Bouchez O."/>
            <person name="Roques C."/>
            <person name="Iampietro C."/>
            <person name="Lluch J."/>
            <person name="Castinel A."/>
            <person name="Donnadieu C."/>
            <person name="Desvignes T."/>
            <person name="Floi Bucao C."/>
            <person name="Jouanno E."/>
            <person name="Wen M."/>
            <person name="Mejri S."/>
            <person name="Dirks R."/>
            <person name="Jansen H."/>
            <person name="Henkel C."/>
            <person name="Chen W.J."/>
            <person name="Zahm M."/>
            <person name="Cabau C."/>
            <person name="Klopp C."/>
            <person name="Thompson A.W."/>
            <person name="Robinson-Rechavi M."/>
            <person name="Braasch I."/>
            <person name="Lecointre G."/>
            <person name="Bobe J."/>
            <person name="Postlethwait J.H."/>
            <person name="Berthelot C."/>
            <person name="Roest Crollius H."/>
            <person name="Guiguen Y."/>
        </authorList>
    </citation>
    <scope>NUCLEOTIDE SEQUENCE</scope>
    <source>
        <strain evidence="1">NC1722</strain>
    </source>
</reference>
<dbReference type="AlphaFoldDB" id="A0AAD7RSV5"/>
<keyword evidence="2" id="KW-1185">Reference proteome</keyword>
<proteinExistence type="predicted"/>